<evidence type="ECO:0000256" key="5">
    <source>
        <dbReference type="SAM" id="MobiDB-lite"/>
    </source>
</evidence>
<organism evidence="8 9">
    <name type="scientific">Lobosporangium transversale</name>
    <dbReference type="NCBI Taxonomy" id="64571"/>
    <lineage>
        <taxon>Eukaryota</taxon>
        <taxon>Fungi</taxon>
        <taxon>Fungi incertae sedis</taxon>
        <taxon>Mucoromycota</taxon>
        <taxon>Mortierellomycotina</taxon>
        <taxon>Mortierellomycetes</taxon>
        <taxon>Mortierellales</taxon>
        <taxon>Mortierellaceae</taxon>
        <taxon>Lobosporangium</taxon>
    </lineage>
</organism>
<dbReference type="Proteomes" id="UP000193648">
    <property type="component" value="Unassembled WGS sequence"/>
</dbReference>
<dbReference type="InterPro" id="IPR004331">
    <property type="entry name" value="SPX_dom"/>
</dbReference>
<dbReference type="PROSITE" id="PS50089">
    <property type="entry name" value="ZF_RING_2"/>
    <property type="match status" value="1"/>
</dbReference>
<dbReference type="InterPro" id="IPR013083">
    <property type="entry name" value="Znf_RING/FYVE/PHD"/>
</dbReference>
<dbReference type="PANTHER" id="PTHR23327">
    <property type="entry name" value="RING FINGER PROTEIN 127"/>
    <property type="match status" value="1"/>
</dbReference>
<dbReference type="OrthoDB" id="5588846at2759"/>
<dbReference type="InParanoid" id="A0A1Y2GSI6"/>
<dbReference type="PROSITE" id="PS51382">
    <property type="entry name" value="SPX"/>
    <property type="match status" value="1"/>
</dbReference>
<name>A0A1Y2GSI6_9FUNG</name>
<evidence type="ECO:0000259" key="6">
    <source>
        <dbReference type="PROSITE" id="PS50089"/>
    </source>
</evidence>
<protein>
    <submittedName>
        <fullName evidence="8">SPX domain-domain-containing protein</fullName>
    </submittedName>
</protein>
<evidence type="ECO:0000256" key="3">
    <source>
        <dbReference type="ARBA" id="ARBA00022833"/>
    </source>
</evidence>
<dbReference type="InterPro" id="IPR001841">
    <property type="entry name" value="Znf_RING"/>
</dbReference>
<dbReference type="Pfam" id="PF13923">
    <property type="entry name" value="zf-C3HC4_2"/>
    <property type="match status" value="1"/>
</dbReference>
<feature type="region of interest" description="Disordered" evidence="5">
    <location>
        <begin position="299"/>
        <end position="332"/>
    </location>
</feature>
<feature type="region of interest" description="Disordered" evidence="5">
    <location>
        <begin position="122"/>
        <end position="141"/>
    </location>
</feature>
<evidence type="ECO:0000256" key="4">
    <source>
        <dbReference type="PROSITE-ProRule" id="PRU00175"/>
    </source>
</evidence>
<dbReference type="PROSITE" id="PS00518">
    <property type="entry name" value="ZF_RING_1"/>
    <property type="match status" value="1"/>
</dbReference>
<dbReference type="AlphaFoldDB" id="A0A1Y2GSI6"/>
<evidence type="ECO:0000259" key="7">
    <source>
        <dbReference type="PROSITE" id="PS51382"/>
    </source>
</evidence>
<dbReference type="STRING" id="64571.A0A1Y2GSI6"/>
<dbReference type="Pfam" id="PF03105">
    <property type="entry name" value="SPX"/>
    <property type="match status" value="1"/>
</dbReference>
<feature type="domain" description="SPX" evidence="7">
    <location>
        <begin position="1"/>
        <end position="527"/>
    </location>
</feature>
<keyword evidence="3" id="KW-0862">Zinc</keyword>
<evidence type="ECO:0000256" key="2">
    <source>
        <dbReference type="ARBA" id="ARBA00022771"/>
    </source>
</evidence>
<keyword evidence="1" id="KW-0479">Metal-binding</keyword>
<dbReference type="GeneID" id="33565423"/>
<reference evidence="8 9" key="1">
    <citation type="submission" date="2016-07" db="EMBL/GenBank/DDBJ databases">
        <title>Pervasive Adenine N6-methylation of Active Genes in Fungi.</title>
        <authorList>
            <consortium name="DOE Joint Genome Institute"/>
            <person name="Mondo S.J."/>
            <person name="Dannebaum R.O."/>
            <person name="Kuo R.C."/>
            <person name="Labutti K."/>
            <person name="Haridas S."/>
            <person name="Kuo A."/>
            <person name="Salamov A."/>
            <person name="Ahrendt S.R."/>
            <person name="Lipzen A."/>
            <person name="Sullivan W."/>
            <person name="Andreopoulos W.B."/>
            <person name="Clum A."/>
            <person name="Lindquist E."/>
            <person name="Daum C."/>
            <person name="Ramamoorthy G.K."/>
            <person name="Gryganskyi A."/>
            <person name="Culley D."/>
            <person name="Magnuson J.K."/>
            <person name="James T.Y."/>
            <person name="O'Malley M.A."/>
            <person name="Stajich J.E."/>
            <person name="Spatafora J.W."/>
            <person name="Visel A."/>
            <person name="Grigoriev I.V."/>
        </authorList>
    </citation>
    <scope>NUCLEOTIDE SEQUENCE [LARGE SCALE GENOMIC DNA]</scope>
    <source>
        <strain evidence="8 9">NRRL 3116</strain>
    </source>
</reference>
<proteinExistence type="predicted"/>
<dbReference type="SUPFAM" id="SSF57850">
    <property type="entry name" value="RING/U-box"/>
    <property type="match status" value="1"/>
</dbReference>
<dbReference type="EMBL" id="MCFF01000011">
    <property type="protein sequence ID" value="ORZ21752.1"/>
    <property type="molecule type" value="Genomic_DNA"/>
</dbReference>
<dbReference type="Gene3D" id="3.30.40.10">
    <property type="entry name" value="Zinc/RING finger domain, C3HC4 (zinc finger)"/>
    <property type="match status" value="1"/>
</dbReference>
<keyword evidence="9" id="KW-1185">Reference proteome</keyword>
<sequence length="665" mass="74204">MKFGKTLETGTEAMPEDWRPYVIHYKSLKKKINAIVKELDDRGLPSPIIKKLLTQSLSGNMHRLEYSFDDDKQHLKTCIKVVIDDLESGTKNAKTLGPVPLALEEQLSKLLEHEVHFVSNSASSSSSDLHEQLSQDSVSLPTSVAATAETDTTPEEDQSKMDNKNSLLDLLDDSSTESFENNSVVSDDDCDTTGHATSKLNSPLLFPADADAPITTAASDGAAARDDSSSHLCDSLNHPSTLSTKGTHRPTPGTTPQFIGADELQISLPSSQPSIQSKYTEQQPEITTSVPEVISSIPLSSQSSADEPSLQRQRSSSSLTSTSTSISSTVEPIETIITPGALSEHQPQPQHDTSTFITTEEDGTRVLVIELTADTAFFDQLGEEISQLSKLQEANKREFESKVEDLSKILTVVSAPQNKDMYTWREILKVYLDAQVFVGDQEADRSTRSSEKAQKQLQWFLAEMNRSKLTHKFKKSKSKVAFNTFFQLNSELIMMKQFRELNQMAMIKILKKHDKRTNLTASSGFPKHLQNEPFYSDNISKSLTYTIGTQLLSIIPQPDDYSCPICMSVAWKPIRLRCQHVFCVRCLIKAQRKKMIHCPICRGPNTVLDADASNLDTSLMSFMELYFPKEIKEKRKESGREQAMEEMEAITGRHWTDSDQSCLIM</sequence>
<comment type="caution">
    <text evidence="8">The sequence shown here is derived from an EMBL/GenBank/DDBJ whole genome shotgun (WGS) entry which is preliminary data.</text>
</comment>
<feature type="region of interest" description="Disordered" evidence="5">
    <location>
        <begin position="218"/>
        <end position="257"/>
    </location>
</feature>
<accession>A0A1Y2GSI6</accession>
<dbReference type="CDD" id="cd23137">
    <property type="entry name" value="RING-HC_TRY3-like"/>
    <property type="match status" value="1"/>
</dbReference>
<evidence type="ECO:0000256" key="1">
    <source>
        <dbReference type="ARBA" id="ARBA00022723"/>
    </source>
</evidence>
<dbReference type="GO" id="GO:0008270">
    <property type="term" value="F:zinc ion binding"/>
    <property type="evidence" value="ECO:0007669"/>
    <property type="project" value="UniProtKB-KW"/>
</dbReference>
<dbReference type="InterPro" id="IPR017907">
    <property type="entry name" value="Znf_RING_CS"/>
</dbReference>
<evidence type="ECO:0000313" key="8">
    <source>
        <dbReference type="EMBL" id="ORZ21752.1"/>
    </source>
</evidence>
<keyword evidence="2 4" id="KW-0863">Zinc-finger</keyword>
<gene>
    <name evidence="8" type="ORF">BCR41DRAFT_349977</name>
</gene>
<dbReference type="PANTHER" id="PTHR23327:SF51">
    <property type="entry name" value="TRANSCRIPTIONAL REGULATOR OF YEAST FORM ADHERENCE 3"/>
    <property type="match status" value="1"/>
</dbReference>
<dbReference type="SMART" id="SM00184">
    <property type="entry name" value="RING"/>
    <property type="match status" value="1"/>
</dbReference>
<dbReference type="RefSeq" id="XP_021883003.1">
    <property type="nucleotide sequence ID" value="XM_022023579.1"/>
</dbReference>
<evidence type="ECO:0000313" key="9">
    <source>
        <dbReference type="Proteomes" id="UP000193648"/>
    </source>
</evidence>
<feature type="domain" description="RING-type" evidence="6">
    <location>
        <begin position="563"/>
        <end position="602"/>
    </location>
</feature>